<evidence type="ECO:0000313" key="2">
    <source>
        <dbReference type="EMBL" id="CAB4662311.1"/>
    </source>
</evidence>
<feature type="region of interest" description="Disordered" evidence="1">
    <location>
        <begin position="1"/>
        <end position="20"/>
    </location>
</feature>
<dbReference type="EMBL" id="CAEZWO010000074">
    <property type="protein sequence ID" value="CAB4662311.1"/>
    <property type="molecule type" value="Genomic_DNA"/>
</dbReference>
<accession>A0A6J6LKR6</accession>
<sequence length="51" mass="5512">MANRANRPRRVNFRAPNPEVATRGRDGCVRAIVLMVLPSSNGVSGSFESVV</sequence>
<evidence type="ECO:0000256" key="1">
    <source>
        <dbReference type="SAM" id="MobiDB-lite"/>
    </source>
</evidence>
<gene>
    <name evidence="2" type="ORF">UFOPK2254_00824</name>
    <name evidence="3" type="ORF">UFOPK4265_00965</name>
</gene>
<name>A0A6J6LKR6_9ZZZZ</name>
<dbReference type="EMBL" id="CAFBQK010000129">
    <property type="protein sequence ID" value="CAB5054420.1"/>
    <property type="molecule type" value="Genomic_DNA"/>
</dbReference>
<feature type="compositionally biased region" description="Basic residues" evidence="1">
    <location>
        <begin position="1"/>
        <end position="12"/>
    </location>
</feature>
<proteinExistence type="predicted"/>
<reference evidence="2" key="1">
    <citation type="submission" date="2020-05" db="EMBL/GenBank/DDBJ databases">
        <authorList>
            <person name="Chiriac C."/>
            <person name="Salcher M."/>
            <person name="Ghai R."/>
            <person name="Kavagutti S V."/>
        </authorList>
    </citation>
    <scope>NUCLEOTIDE SEQUENCE</scope>
</reference>
<protein>
    <submittedName>
        <fullName evidence="2">Unannotated protein</fullName>
    </submittedName>
</protein>
<dbReference type="AlphaFoldDB" id="A0A6J6LKR6"/>
<evidence type="ECO:0000313" key="3">
    <source>
        <dbReference type="EMBL" id="CAB5054420.1"/>
    </source>
</evidence>
<organism evidence="2">
    <name type="scientific">freshwater metagenome</name>
    <dbReference type="NCBI Taxonomy" id="449393"/>
    <lineage>
        <taxon>unclassified sequences</taxon>
        <taxon>metagenomes</taxon>
        <taxon>ecological metagenomes</taxon>
    </lineage>
</organism>